<dbReference type="SUPFAM" id="SSF53659">
    <property type="entry name" value="Isocitrate/Isopropylmalate dehydrogenase-like"/>
    <property type="match status" value="1"/>
</dbReference>
<comment type="catalytic activity">
    <reaction evidence="1 10">
        <text>a fatty acyl-[ACP] + phosphate = an acyl phosphate + holo-[ACP]</text>
        <dbReference type="Rhea" id="RHEA:42292"/>
        <dbReference type="Rhea" id="RHEA-COMP:9685"/>
        <dbReference type="Rhea" id="RHEA-COMP:14125"/>
        <dbReference type="ChEBI" id="CHEBI:43474"/>
        <dbReference type="ChEBI" id="CHEBI:59918"/>
        <dbReference type="ChEBI" id="CHEBI:64479"/>
        <dbReference type="ChEBI" id="CHEBI:138651"/>
        <dbReference type="EC" id="2.3.1.274"/>
    </reaction>
</comment>
<comment type="pathway">
    <text evidence="10">Lipid metabolism; phospholipid metabolism.</text>
</comment>
<comment type="subunit">
    <text evidence="9 10">Homodimer. Probably interacts with PlsY.</text>
</comment>
<organism evidence="11 12">
    <name type="scientific">Legionella jordanis</name>
    <dbReference type="NCBI Taxonomy" id="456"/>
    <lineage>
        <taxon>Bacteria</taxon>
        <taxon>Pseudomonadati</taxon>
        <taxon>Pseudomonadota</taxon>
        <taxon>Gammaproteobacteria</taxon>
        <taxon>Legionellales</taxon>
        <taxon>Legionellaceae</taxon>
        <taxon>Legionella</taxon>
    </lineage>
</organism>
<evidence type="ECO:0000256" key="5">
    <source>
        <dbReference type="ARBA" id="ARBA00023098"/>
    </source>
</evidence>
<dbReference type="Proteomes" id="UP000055035">
    <property type="component" value="Unassembled WGS sequence"/>
</dbReference>
<dbReference type="PANTHER" id="PTHR30100:SF1">
    <property type="entry name" value="PHOSPHATE ACYLTRANSFERASE"/>
    <property type="match status" value="1"/>
</dbReference>
<dbReference type="OrthoDB" id="9806408at2"/>
<comment type="caution">
    <text evidence="11">The sequence shown here is derived from an EMBL/GenBank/DDBJ whole genome shotgun (WGS) entry which is preliminary data.</text>
</comment>
<sequence>MKPITIAIDAMGGDHGLKVVIPACVRAARHNPDLKLILVGDQGQVNAHLKKSGVNNNHQFTIVHASEIVAMDELPSHAMRNKKDSSMRVAINLVKEGRAQACVSAGNTGALMATARFVLKTLPGIDRPAIIAELPTMQGRTRVIDLGANVDSCAEHLFQFAVMGSALIQAVDQKNNPKIGLLNIGVEEIKGNDQVKRTAHMLAECHLMNYIGYVEGDQFYSGQVDLVVCDGFVGNVALKASEGLAKLMISVLKESFSRNIFTKLVGLLAMPALGHLKKHMDPARYNGASLLGLNGIVVKSHGGANELGFQHAIEEAVLQVKNNVVDLVRDQITDFLNQGLLL</sequence>
<comment type="subcellular location">
    <subcellularLocation>
        <location evidence="10">Cytoplasm</location>
    </subcellularLocation>
    <text evidence="10">Associated with the membrane possibly through PlsY.</text>
</comment>
<evidence type="ECO:0000256" key="8">
    <source>
        <dbReference type="ARBA" id="ARBA00024069"/>
    </source>
</evidence>
<accession>A0A0W0V868</accession>
<keyword evidence="3 10" id="KW-0444">Lipid biosynthesis</keyword>
<evidence type="ECO:0000256" key="10">
    <source>
        <dbReference type="HAMAP-Rule" id="MF_00019"/>
    </source>
</evidence>
<dbReference type="GO" id="GO:0043811">
    <property type="term" value="F:phosphate:acyl-[acyl carrier protein] acyltransferase activity"/>
    <property type="evidence" value="ECO:0007669"/>
    <property type="project" value="UniProtKB-UniRule"/>
</dbReference>
<keyword evidence="12" id="KW-1185">Reference proteome</keyword>
<evidence type="ECO:0000313" key="11">
    <source>
        <dbReference type="EMBL" id="KTD16070.1"/>
    </source>
</evidence>
<dbReference type="InterPro" id="IPR012281">
    <property type="entry name" value="Phospholipid_synth_PlsX-like"/>
</dbReference>
<dbReference type="GO" id="GO:0006633">
    <property type="term" value="P:fatty acid biosynthetic process"/>
    <property type="evidence" value="ECO:0007669"/>
    <property type="project" value="UniProtKB-UniRule"/>
</dbReference>
<reference evidence="11 12" key="1">
    <citation type="submission" date="2015-11" db="EMBL/GenBank/DDBJ databases">
        <title>Genomic analysis of 38 Legionella species identifies large and diverse effector repertoires.</title>
        <authorList>
            <person name="Burstein D."/>
            <person name="Amaro F."/>
            <person name="Zusman T."/>
            <person name="Lifshitz Z."/>
            <person name="Cohen O."/>
            <person name="Gilbert J.A."/>
            <person name="Pupko T."/>
            <person name="Shuman H.A."/>
            <person name="Segal G."/>
        </authorList>
    </citation>
    <scope>NUCLEOTIDE SEQUENCE [LARGE SCALE GENOMIC DNA]</scope>
    <source>
        <strain evidence="11 12">BL-540</strain>
    </source>
</reference>
<dbReference type="STRING" id="456.Ljor_0376"/>
<comment type="function">
    <text evidence="10">Catalyzes the reversible formation of acyl-phosphate (acyl-PO(4)) from acyl-[acyl-carrier-protein] (acyl-ACP). This enzyme utilizes acyl-ACP as fatty acyl donor, but not acyl-CoA.</text>
</comment>
<dbReference type="AlphaFoldDB" id="A0A0W0V868"/>
<evidence type="ECO:0000256" key="6">
    <source>
        <dbReference type="ARBA" id="ARBA00023209"/>
    </source>
</evidence>
<comment type="similarity">
    <text evidence="10">Belongs to the PlsX family.</text>
</comment>
<evidence type="ECO:0000256" key="2">
    <source>
        <dbReference type="ARBA" id="ARBA00022490"/>
    </source>
</evidence>
<dbReference type="PATRIC" id="fig|456.5.peg.401"/>
<dbReference type="UniPathway" id="UPA00085"/>
<dbReference type="EC" id="2.3.1.274" evidence="8 10"/>
<keyword evidence="4 10" id="KW-0808">Transferase</keyword>
<dbReference type="InterPro" id="IPR003664">
    <property type="entry name" value="FA_synthesis"/>
</dbReference>
<evidence type="ECO:0000313" key="12">
    <source>
        <dbReference type="Proteomes" id="UP000055035"/>
    </source>
</evidence>
<gene>
    <name evidence="10 11" type="primary">plsX</name>
    <name evidence="11" type="ORF">Ljor_0376</name>
</gene>
<keyword evidence="6 10" id="KW-0594">Phospholipid biosynthesis</keyword>
<dbReference type="Pfam" id="PF02504">
    <property type="entry name" value="FA_synthesis"/>
    <property type="match status" value="1"/>
</dbReference>
<dbReference type="RefSeq" id="WP_058469954.1">
    <property type="nucleotide sequence ID" value="NZ_CAAAIC010000007.1"/>
</dbReference>
<dbReference type="PIRSF" id="PIRSF002465">
    <property type="entry name" value="Phsphlp_syn_PlsX"/>
    <property type="match status" value="1"/>
</dbReference>
<dbReference type="HAMAP" id="MF_00019">
    <property type="entry name" value="PlsX"/>
    <property type="match status" value="1"/>
</dbReference>
<evidence type="ECO:0000256" key="7">
    <source>
        <dbReference type="ARBA" id="ARBA00023264"/>
    </source>
</evidence>
<keyword evidence="2 10" id="KW-0963">Cytoplasm</keyword>
<keyword evidence="11" id="KW-0012">Acyltransferase</keyword>
<keyword evidence="7 10" id="KW-1208">Phospholipid metabolism</keyword>
<keyword evidence="5 10" id="KW-0443">Lipid metabolism</keyword>
<dbReference type="NCBIfam" id="TIGR00182">
    <property type="entry name" value="plsX"/>
    <property type="match status" value="1"/>
</dbReference>
<evidence type="ECO:0000256" key="1">
    <source>
        <dbReference type="ARBA" id="ARBA00001232"/>
    </source>
</evidence>
<dbReference type="Gene3D" id="3.40.718.10">
    <property type="entry name" value="Isopropylmalate Dehydrogenase"/>
    <property type="match status" value="1"/>
</dbReference>
<dbReference type="EMBL" id="LNYJ01000011">
    <property type="protein sequence ID" value="KTD16070.1"/>
    <property type="molecule type" value="Genomic_DNA"/>
</dbReference>
<dbReference type="GO" id="GO:0008654">
    <property type="term" value="P:phospholipid biosynthetic process"/>
    <property type="evidence" value="ECO:0007669"/>
    <property type="project" value="UniProtKB-KW"/>
</dbReference>
<evidence type="ECO:0000256" key="9">
    <source>
        <dbReference type="ARBA" id="ARBA00046608"/>
    </source>
</evidence>
<protein>
    <recommendedName>
        <fullName evidence="8 10">Phosphate acyltransferase</fullName>
        <ecNumber evidence="8 10">2.3.1.274</ecNumber>
    </recommendedName>
    <alternativeName>
        <fullName evidence="10">Acyl-ACP phosphotransacylase</fullName>
    </alternativeName>
    <alternativeName>
        <fullName evidence="10">Acyl-[acyl-carrier-protein]--phosphate acyltransferase</fullName>
    </alternativeName>
    <alternativeName>
        <fullName evidence="10">Phosphate-acyl-ACP acyltransferase</fullName>
    </alternativeName>
</protein>
<evidence type="ECO:0000256" key="4">
    <source>
        <dbReference type="ARBA" id="ARBA00022679"/>
    </source>
</evidence>
<proteinExistence type="inferred from homology"/>
<dbReference type="GO" id="GO:0005737">
    <property type="term" value="C:cytoplasm"/>
    <property type="evidence" value="ECO:0007669"/>
    <property type="project" value="UniProtKB-SubCell"/>
</dbReference>
<dbReference type="PANTHER" id="PTHR30100">
    <property type="entry name" value="FATTY ACID/PHOSPHOLIPID SYNTHESIS PROTEIN PLSX"/>
    <property type="match status" value="1"/>
</dbReference>
<evidence type="ECO:0000256" key="3">
    <source>
        <dbReference type="ARBA" id="ARBA00022516"/>
    </source>
</evidence>
<name>A0A0W0V868_9GAMM</name>